<feature type="region of interest" description="Disordered" evidence="1">
    <location>
        <begin position="926"/>
        <end position="980"/>
    </location>
</feature>
<feature type="region of interest" description="Disordered" evidence="1">
    <location>
        <begin position="993"/>
        <end position="1033"/>
    </location>
</feature>
<feature type="region of interest" description="Disordered" evidence="1">
    <location>
        <begin position="830"/>
        <end position="865"/>
    </location>
</feature>
<feature type="compositionally biased region" description="Low complexity" evidence="1">
    <location>
        <begin position="830"/>
        <end position="839"/>
    </location>
</feature>
<feature type="compositionally biased region" description="Low complexity" evidence="1">
    <location>
        <begin position="477"/>
        <end position="493"/>
    </location>
</feature>
<feature type="compositionally biased region" description="Basic and acidic residues" evidence="1">
    <location>
        <begin position="1168"/>
        <end position="1177"/>
    </location>
</feature>
<name>A0AA35MB96_9HYPO</name>
<feature type="signal peptide" evidence="2">
    <location>
        <begin position="1"/>
        <end position="25"/>
    </location>
</feature>
<organism evidence="3 4">
    <name type="scientific">Clonostachys chloroleuca</name>
    <dbReference type="NCBI Taxonomy" id="1926264"/>
    <lineage>
        <taxon>Eukaryota</taxon>
        <taxon>Fungi</taxon>
        <taxon>Dikarya</taxon>
        <taxon>Ascomycota</taxon>
        <taxon>Pezizomycotina</taxon>
        <taxon>Sordariomycetes</taxon>
        <taxon>Hypocreomycetidae</taxon>
        <taxon>Hypocreales</taxon>
        <taxon>Bionectriaceae</taxon>
        <taxon>Clonostachys</taxon>
    </lineage>
</organism>
<feature type="region of interest" description="Disordered" evidence="1">
    <location>
        <begin position="1156"/>
        <end position="1182"/>
    </location>
</feature>
<protein>
    <submittedName>
        <fullName evidence="3">Uncharacterized protein</fullName>
    </submittedName>
</protein>
<accession>A0AA35MB96</accession>
<feature type="region of interest" description="Disordered" evidence="1">
    <location>
        <begin position="458"/>
        <end position="525"/>
    </location>
</feature>
<feature type="compositionally biased region" description="Low complexity" evidence="1">
    <location>
        <begin position="926"/>
        <end position="940"/>
    </location>
</feature>
<feature type="compositionally biased region" description="Low complexity" evidence="1">
    <location>
        <begin position="732"/>
        <end position="767"/>
    </location>
</feature>
<feature type="region of interest" description="Disordered" evidence="1">
    <location>
        <begin position="310"/>
        <end position="386"/>
    </location>
</feature>
<feature type="compositionally biased region" description="Polar residues" evidence="1">
    <location>
        <begin position="362"/>
        <end position="373"/>
    </location>
</feature>
<feature type="compositionally biased region" description="Polar residues" evidence="1">
    <location>
        <begin position="995"/>
        <end position="1024"/>
    </location>
</feature>
<feature type="region of interest" description="Disordered" evidence="1">
    <location>
        <begin position="881"/>
        <end position="901"/>
    </location>
</feature>
<feature type="compositionally biased region" description="Polar residues" evidence="1">
    <location>
        <begin position="458"/>
        <end position="476"/>
    </location>
</feature>
<feature type="compositionally biased region" description="Polar residues" evidence="1">
    <location>
        <begin position="310"/>
        <end position="345"/>
    </location>
</feature>
<feature type="compositionally biased region" description="Basic and acidic residues" evidence="1">
    <location>
        <begin position="42"/>
        <end position="55"/>
    </location>
</feature>
<comment type="caution">
    <text evidence="3">The sequence shown here is derived from an EMBL/GenBank/DDBJ whole genome shotgun (WGS) entry which is preliminary data.</text>
</comment>
<feature type="compositionally biased region" description="Polar residues" evidence="1">
    <location>
        <begin position="96"/>
        <end position="107"/>
    </location>
</feature>
<sequence length="1219" mass="124456">MKSPAFILGLWPIFFTLCCLLGADAAHPSTTTAVLDTSTQKFEPEHRVRAEKVNKDEDDAPISYGYPDPYGPITYGSDTYAASSKTSAESDAGADTTPSLQLTSSLRGTDKSFESSATSLETGSITSPSGLNTSLNSESARSPGSVNSRESASDTKESLSTTDRSKSASNISSETSSHGAETSSSSPTTSASGSLPASGFSSMFPTDSVTSSVPLGTISASTAMAENTSLVSSSNSSTPSQAGSDSEPTPIDSLLSSETGPASTDSKTTITRTTNGTVVVTNTATQRGPQTDSSASLKFTSNQLPFETSSLHVDSTSNPLPFESESSIKNSSATTLTSSGLVTSPSPEPRTSADRDSTTTTNQSLDSSASISTLWPPPSGNSTATVWSSPFTSPSSPATGVFASETISTNSTTGTSILSGHAASGILTPPNWALFTTTVVIDGTTLTKIISLSGAVNGSETPTLGSLSPTSITDLNTSPTQTTPSTGSQESPSRTLSRMTASLESPTSISAQLNSPTTPAGSSSLSTLHIRVSTMGTDTESITSDITTLSLSITSNTTTSPIEVSANLWPTTGTPITGPLTTSQLKSPTKALSSPSTAPSLVSTVSFNSSNSVVNGTTETTFTSYPSTLPSADVPTGSINGSWTLTTPVPSSGSPEQLDTSTWVFSNSTAPAQNPSLDPTVAFTSTPNPISGSSDGAPHSPSSTSQIVTGTPEPSVITLSTVSRRTTWGRGSSISDSPSSEETSPATSDATITVSVPGSWSSSVGSPIATSGSSDSRLSASEDNSSSPAFSSPIFITLSSPVGFSAISDTSSSPVLTSPIFITLSSPIESSKSADASSSPVLTSPSFITPSSATESSTSSGPVSRTIANTRTTLETSTITVKDSTTSESTTPGALPGATETNLASIRNISNSSTTPGFILTTLTGLSSSSGSSIGGTLSSPSGDWTNSSRMSSEGSSISTSGLPTGQPTQAQDTASAPISSPVSEATFLTIAVPPTSNSTGQSSPPFTESDSLSTNSESVTAEMTLSTPLPSPWPSWTTKSACNSSVADSMVKSSTFTTTWTITTTSFSTENGDAPYTHLDSSNITAAWSNTTCTSTTSSCGGLGQSPGSTTLRTVTTMRGDSGSEDSNTFYQPPPTDIVTVPPKVKDELPSNPDYPWGGGSPIHRHQIVDEPKEHATNSIGARSKIKNWLWGRSIKKLKPHWLETHPNDQDGSGEQTA</sequence>
<feature type="compositionally biased region" description="Polar residues" evidence="1">
    <location>
        <begin position="639"/>
        <end position="709"/>
    </location>
</feature>
<feature type="compositionally biased region" description="Polar residues" evidence="1">
    <location>
        <begin position="583"/>
        <end position="598"/>
    </location>
</feature>
<feature type="compositionally biased region" description="Polar residues" evidence="1">
    <location>
        <begin position="114"/>
        <end position="150"/>
    </location>
</feature>
<feature type="compositionally biased region" description="Polar residues" evidence="1">
    <location>
        <begin position="1119"/>
        <end position="1132"/>
    </location>
</feature>
<feature type="region of interest" description="Disordered" evidence="1">
    <location>
        <begin position="579"/>
        <end position="598"/>
    </location>
</feature>
<evidence type="ECO:0000313" key="3">
    <source>
        <dbReference type="EMBL" id="CAI6093953.1"/>
    </source>
</evidence>
<feature type="region of interest" description="Disordered" evidence="1">
    <location>
        <begin position="639"/>
        <end position="788"/>
    </location>
</feature>
<feature type="chain" id="PRO_5041360480" evidence="2">
    <location>
        <begin position="26"/>
        <end position="1219"/>
    </location>
</feature>
<feature type="compositionally biased region" description="Low complexity" evidence="1">
    <location>
        <begin position="264"/>
        <end position="285"/>
    </location>
</feature>
<feature type="region of interest" description="Disordered" evidence="1">
    <location>
        <begin position="36"/>
        <end position="69"/>
    </location>
</feature>
<feature type="region of interest" description="Disordered" evidence="1">
    <location>
        <begin position="229"/>
        <end position="297"/>
    </location>
</feature>
<gene>
    <name evidence="3" type="ORF">CCHLO57077_00001025</name>
</gene>
<reference evidence="3" key="1">
    <citation type="submission" date="2023-01" db="EMBL/GenBank/DDBJ databases">
        <authorList>
            <person name="Piombo E."/>
        </authorList>
    </citation>
    <scope>NUCLEOTIDE SEQUENCE</scope>
</reference>
<feature type="compositionally biased region" description="Low complexity" evidence="1">
    <location>
        <begin position="229"/>
        <end position="244"/>
    </location>
</feature>
<feature type="compositionally biased region" description="Polar residues" evidence="1">
    <location>
        <begin position="717"/>
        <end position="730"/>
    </location>
</feature>
<feature type="compositionally biased region" description="Polar residues" evidence="1">
    <location>
        <begin position="286"/>
        <end position="297"/>
    </location>
</feature>
<feature type="compositionally biased region" description="Low complexity" evidence="1">
    <location>
        <begin position="849"/>
        <end position="865"/>
    </location>
</feature>
<feature type="compositionally biased region" description="Polar residues" evidence="1">
    <location>
        <begin position="881"/>
        <end position="892"/>
    </location>
</feature>
<feature type="compositionally biased region" description="Polar residues" evidence="1">
    <location>
        <begin position="494"/>
        <end position="525"/>
    </location>
</feature>
<dbReference type="Proteomes" id="UP001160390">
    <property type="component" value="Unassembled WGS sequence"/>
</dbReference>
<evidence type="ECO:0000313" key="4">
    <source>
        <dbReference type="Proteomes" id="UP001160390"/>
    </source>
</evidence>
<proteinExistence type="predicted"/>
<feature type="region of interest" description="Disordered" evidence="1">
    <location>
        <begin position="1200"/>
        <end position="1219"/>
    </location>
</feature>
<feature type="compositionally biased region" description="Polar residues" evidence="1">
    <location>
        <begin position="158"/>
        <end position="171"/>
    </location>
</feature>
<feature type="compositionally biased region" description="Low complexity" evidence="1">
    <location>
        <begin position="779"/>
        <end position="788"/>
    </location>
</feature>
<feature type="compositionally biased region" description="Polar residues" evidence="1">
    <location>
        <begin position="768"/>
        <end position="778"/>
    </location>
</feature>
<dbReference type="EMBL" id="CABFNP030001245">
    <property type="protein sequence ID" value="CAI6093953.1"/>
    <property type="molecule type" value="Genomic_DNA"/>
</dbReference>
<keyword evidence="2" id="KW-0732">Signal</keyword>
<evidence type="ECO:0000256" key="1">
    <source>
        <dbReference type="SAM" id="MobiDB-lite"/>
    </source>
</evidence>
<feature type="compositionally biased region" description="Polar residues" evidence="1">
    <location>
        <begin position="254"/>
        <end position="263"/>
    </location>
</feature>
<feature type="compositionally biased region" description="Polar residues" evidence="1">
    <location>
        <begin position="962"/>
        <end position="980"/>
    </location>
</feature>
<feature type="region of interest" description="Disordered" evidence="1">
    <location>
        <begin position="1119"/>
        <end position="1138"/>
    </location>
</feature>
<feature type="compositionally biased region" description="Low complexity" evidence="1">
    <location>
        <begin position="948"/>
        <end position="961"/>
    </location>
</feature>
<feature type="compositionally biased region" description="Low complexity" evidence="1">
    <location>
        <begin position="172"/>
        <end position="197"/>
    </location>
</feature>
<keyword evidence="4" id="KW-1185">Reference proteome</keyword>
<dbReference type="AlphaFoldDB" id="A0AA35MB96"/>
<evidence type="ECO:0000256" key="2">
    <source>
        <dbReference type="SAM" id="SignalP"/>
    </source>
</evidence>
<feature type="region of interest" description="Disordered" evidence="1">
    <location>
        <begin position="86"/>
        <end position="197"/>
    </location>
</feature>